<organism evidence="2">
    <name type="scientific">Klosneuvirus KNV1</name>
    <dbReference type="NCBI Taxonomy" id="1977640"/>
    <lineage>
        <taxon>Viruses</taxon>
        <taxon>Varidnaviria</taxon>
        <taxon>Bamfordvirae</taxon>
        <taxon>Nucleocytoviricota</taxon>
        <taxon>Megaviricetes</taxon>
        <taxon>Imitervirales</taxon>
        <taxon>Mimiviridae</taxon>
        <taxon>Klosneuvirinae</taxon>
        <taxon>Klosneuvirus</taxon>
    </lineage>
</organism>
<reference evidence="2" key="1">
    <citation type="journal article" date="2017" name="Science">
        <title>Giant viruses with an expanded complement of translation system components.</title>
        <authorList>
            <person name="Schulz F."/>
            <person name="Yutin N."/>
            <person name="Ivanova N.N."/>
            <person name="Ortega D.R."/>
            <person name="Lee T.K."/>
            <person name="Vierheilig J."/>
            <person name="Daims H."/>
            <person name="Horn M."/>
            <person name="Wagner M."/>
            <person name="Jensen G.J."/>
            <person name="Kyrpides N.C."/>
            <person name="Koonin E.V."/>
            <person name="Woyke T."/>
        </authorList>
    </citation>
    <scope>NUCLEOTIDE SEQUENCE</scope>
    <source>
        <strain evidence="2">KNV1</strain>
    </source>
</reference>
<sequence length="158" mass="18701">MTDYNEDTGVFTIREPVLFGLFQSKKNISEKDLTIIKINELKEKAHKTTFTNEDLDVLYKFASLEFNFNKDRKTFQEIPIKDIFKVSDDQLILNKLVPMAYDYTDKITHGQKPVIQKVNTITTMVCTQNCNNFHIRLWIFILFIIFLIFLLFMCLRNT</sequence>
<accession>A0A1V0SL19</accession>
<proteinExistence type="predicted"/>
<evidence type="ECO:0000256" key="1">
    <source>
        <dbReference type="SAM" id="Phobius"/>
    </source>
</evidence>
<protein>
    <submittedName>
        <fullName evidence="2">Uncharacterized protein</fullName>
    </submittedName>
</protein>
<dbReference type="EMBL" id="KY684112">
    <property type="protein sequence ID" value="ARF12412.1"/>
    <property type="molecule type" value="Genomic_DNA"/>
</dbReference>
<keyword evidence="1" id="KW-0472">Membrane</keyword>
<evidence type="ECO:0000313" key="2">
    <source>
        <dbReference type="EMBL" id="ARF12412.1"/>
    </source>
</evidence>
<keyword evidence="1" id="KW-0812">Transmembrane</keyword>
<feature type="transmembrane region" description="Helical" evidence="1">
    <location>
        <begin position="135"/>
        <end position="155"/>
    </location>
</feature>
<evidence type="ECO:0000313" key="3">
    <source>
        <dbReference type="EMBL" id="ARF12657.1"/>
    </source>
</evidence>
<dbReference type="EMBL" id="KY684120">
    <property type="protein sequence ID" value="ARF12657.1"/>
    <property type="molecule type" value="Genomic_DNA"/>
</dbReference>
<name>A0A1V0SL19_9VIRU</name>
<gene>
    <name evidence="3" type="ORF">Klosneuvirus_13_5</name>
    <name evidence="2" type="ORF">Klosneuvirus_5_82</name>
</gene>
<keyword evidence="1" id="KW-1133">Transmembrane helix</keyword>